<name>X1D547_9ZZZZ</name>
<dbReference type="GO" id="GO:0003676">
    <property type="term" value="F:nucleic acid binding"/>
    <property type="evidence" value="ECO:0007669"/>
    <property type="project" value="InterPro"/>
</dbReference>
<accession>X1D547</accession>
<feature type="non-terminal residue" evidence="1">
    <location>
        <position position="1"/>
    </location>
</feature>
<evidence type="ECO:0000313" key="1">
    <source>
        <dbReference type="EMBL" id="GAG91571.1"/>
    </source>
</evidence>
<sequence length="198" mass="23635">KSTNGKVAIIDIEHTGGNPNQGKIVEIGIAELDINSGKITPIFDSLIREKGFSLKEFSKNYFMNNVNKISPKLVISLGKKFELEYNSQILQKILKSYEDIYYWDCTNHTERQWLKIKGFDVSNFHDFQFFVKSYLKVKNIRKFNFQYVWNYFLNEHSRNASKYLREPEYYQNHRAYDDAEHEALLLYYLVKEKQFKLK</sequence>
<dbReference type="Gene3D" id="3.30.420.10">
    <property type="entry name" value="Ribonuclease H-like superfamily/Ribonuclease H"/>
    <property type="match status" value="1"/>
</dbReference>
<comment type="caution">
    <text evidence="1">The sequence shown here is derived from an EMBL/GenBank/DDBJ whole genome shotgun (WGS) entry which is preliminary data.</text>
</comment>
<dbReference type="AlphaFoldDB" id="X1D547"/>
<dbReference type="InterPro" id="IPR012337">
    <property type="entry name" value="RNaseH-like_sf"/>
</dbReference>
<gene>
    <name evidence="1" type="ORF">S01H4_46470</name>
</gene>
<dbReference type="InterPro" id="IPR036397">
    <property type="entry name" value="RNaseH_sf"/>
</dbReference>
<organism evidence="1">
    <name type="scientific">marine sediment metagenome</name>
    <dbReference type="NCBI Taxonomy" id="412755"/>
    <lineage>
        <taxon>unclassified sequences</taxon>
        <taxon>metagenomes</taxon>
        <taxon>ecological metagenomes</taxon>
    </lineage>
</organism>
<proteinExistence type="predicted"/>
<protein>
    <submittedName>
        <fullName evidence="1">Uncharacterized protein</fullName>
    </submittedName>
</protein>
<dbReference type="EMBL" id="BART01025970">
    <property type="protein sequence ID" value="GAG91571.1"/>
    <property type="molecule type" value="Genomic_DNA"/>
</dbReference>
<dbReference type="SUPFAM" id="SSF53098">
    <property type="entry name" value="Ribonuclease H-like"/>
    <property type="match status" value="1"/>
</dbReference>
<reference evidence="1" key="1">
    <citation type="journal article" date="2014" name="Front. Microbiol.">
        <title>High frequency of phylogenetically diverse reductive dehalogenase-homologous genes in deep subseafloor sedimentary metagenomes.</title>
        <authorList>
            <person name="Kawai M."/>
            <person name="Futagami T."/>
            <person name="Toyoda A."/>
            <person name="Takaki Y."/>
            <person name="Nishi S."/>
            <person name="Hori S."/>
            <person name="Arai W."/>
            <person name="Tsubouchi T."/>
            <person name="Morono Y."/>
            <person name="Uchiyama I."/>
            <person name="Ito T."/>
            <person name="Fujiyama A."/>
            <person name="Inagaki F."/>
            <person name="Takami H."/>
        </authorList>
    </citation>
    <scope>NUCLEOTIDE SEQUENCE</scope>
    <source>
        <strain evidence="1">Expedition CK06-06</strain>
    </source>
</reference>